<dbReference type="Pfam" id="PF10516">
    <property type="entry name" value="SHNi-TPR"/>
    <property type="match status" value="1"/>
</dbReference>
<keyword evidence="2" id="KW-0802">TPR repeat</keyword>
<name>C4R884_KOMPG</name>
<dbReference type="PANTHER" id="PTHR15081:SF1">
    <property type="entry name" value="NUCLEAR AUTOANTIGENIC SPERM PROTEIN"/>
    <property type="match status" value="1"/>
</dbReference>
<dbReference type="GeneID" id="8200817"/>
<feature type="region of interest" description="Disordered" evidence="3">
    <location>
        <begin position="66"/>
        <end position="155"/>
    </location>
</feature>
<proteinExistence type="predicted"/>
<dbReference type="GO" id="GO:0042393">
    <property type="term" value="F:histone binding"/>
    <property type="evidence" value="ECO:0007669"/>
    <property type="project" value="TreeGrafter"/>
</dbReference>
<feature type="compositionally biased region" description="Acidic residues" evidence="3">
    <location>
        <begin position="72"/>
        <end position="86"/>
    </location>
</feature>
<evidence type="ECO:0000256" key="2">
    <source>
        <dbReference type="ARBA" id="ARBA00022803"/>
    </source>
</evidence>
<evidence type="ECO:0000256" key="1">
    <source>
        <dbReference type="ARBA" id="ARBA00022737"/>
    </source>
</evidence>
<dbReference type="InterPro" id="IPR019544">
    <property type="entry name" value="Tetratricopeptide_SHNi-TPR_dom"/>
</dbReference>
<dbReference type="InParanoid" id="C4R884"/>
<dbReference type="FunCoup" id="C4R884">
    <property type="interactions" value="157"/>
</dbReference>
<dbReference type="KEGG" id="ppa:PAS_chr4_0549"/>
<gene>
    <name evidence="5" type="ordered locus">PAS_chr4_0549</name>
</gene>
<dbReference type="GO" id="GO:0005654">
    <property type="term" value="C:nucleoplasm"/>
    <property type="evidence" value="ECO:0007669"/>
    <property type="project" value="TreeGrafter"/>
</dbReference>
<evidence type="ECO:0000313" key="6">
    <source>
        <dbReference type="Proteomes" id="UP000000314"/>
    </source>
</evidence>
<dbReference type="Gene3D" id="1.25.40.10">
    <property type="entry name" value="Tetratricopeptide repeat domain"/>
    <property type="match status" value="2"/>
</dbReference>
<dbReference type="AlphaFoldDB" id="C4R884"/>
<dbReference type="STRING" id="644223.C4R884"/>
<dbReference type="EMBL" id="FN392322">
    <property type="protein sequence ID" value="CAY71809.1"/>
    <property type="molecule type" value="Genomic_DNA"/>
</dbReference>
<dbReference type="HOGENOM" id="CLU_028900_1_0_1"/>
<dbReference type="eggNOG" id="KOG4563">
    <property type="taxonomic scope" value="Eukaryota"/>
</dbReference>
<dbReference type="OMA" id="IAECHYK"/>
<evidence type="ECO:0000259" key="4">
    <source>
        <dbReference type="Pfam" id="PF10516"/>
    </source>
</evidence>
<dbReference type="SUPFAM" id="SSF48452">
    <property type="entry name" value="TPR-like"/>
    <property type="match status" value="1"/>
</dbReference>
<dbReference type="RefSeq" id="XP_002493988.1">
    <property type="nucleotide sequence ID" value="XM_002493943.1"/>
</dbReference>
<evidence type="ECO:0000313" key="5">
    <source>
        <dbReference type="EMBL" id="CAY71809.1"/>
    </source>
</evidence>
<dbReference type="InterPro" id="IPR011990">
    <property type="entry name" value="TPR-like_helical_dom_sf"/>
</dbReference>
<dbReference type="Proteomes" id="UP000000314">
    <property type="component" value="Chromosome 4"/>
</dbReference>
<dbReference type="GO" id="GO:0034080">
    <property type="term" value="P:CENP-A containing chromatin assembly"/>
    <property type="evidence" value="ECO:0007669"/>
    <property type="project" value="TreeGrafter"/>
</dbReference>
<keyword evidence="6" id="KW-1185">Reference proteome</keyword>
<feature type="compositionally biased region" description="Polar residues" evidence="3">
    <location>
        <begin position="374"/>
        <end position="383"/>
    </location>
</feature>
<evidence type="ECO:0000256" key="3">
    <source>
        <dbReference type="SAM" id="MobiDB-lite"/>
    </source>
</evidence>
<protein>
    <recommendedName>
        <fullName evidence="4">Tetratricopeptide SHNi-TPR domain-containing protein</fullName>
    </recommendedName>
</protein>
<dbReference type="OrthoDB" id="5587616at2759"/>
<feature type="compositionally biased region" description="Acidic residues" evidence="3">
    <location>
        <begin position="106"/>
        <end position="124"/>
    </location>
</feature>
<sequence>MALSNEVEALVNQGVKLLASKKYDDAAEKFSNACELHLQETGRDDAGLLFLYGKALFENAVSKSEILGGQSEEQEEEKPQQDDEANEVGKDGTGNFSFSEDVPLAEADEDQVVAAEEEAEDEVQQEGPKDTKHDGNQQSASEEHEENENVPKEDSEFDIAWDVLDSARGLFEEQLKQHPQTVPDVPPLKGVRDEPKDQITKIKKNLADVYDFLGQVSLETENFAQASIDFANCLKYRKELYPAYSQLISESHYMISLALEFTKEEGANEEETLKLEEKARLQAVEHMKQAISCIKQRYSLPETTSKDENLLQDMEQRLQELERDPLKELEQQKMDILKGILGQATSNSSSEKEQDANKPVNDLTGMVRKRKANVKNSPNKRTN</sequence>
<dbReference type="InterPro" id="IPR051730">
    <property type="entry name" value="NASP-like"/>
</dbReference>
<keyword evidence="1" id="KW-0677">Repeat</keyword>
<reference evidence="5 6" key="1">
    <citation type="journal article" date="2009" name="Nat. Biotechnol.">
        <title>Genome sequence of the recombinant protein production host Pichia pastoris.</title>
        <authorList>
            <person name="De Schutter K."/>
            <person name="Lin Y.C."/>
            <person name="Tiels P."/>
            <person name="Van Hecke A."/>
            <person name="Glinka S."/>
            <person name="Weber-Lehmann J."/>
            <person name="Rouze P."/>
            <person name="Van de Peer Y."/>
            <person name="Callewaert N."/>
        </authorList>
    </citation>
    <scope>NUCLEOTIDE SEQUENCE [LARGE SCALE GENOMIC DNA]</scope>
    <source>
        <strain evidence="6">GS115 / ATCC 20864</strain>
    </source>
</reference>
<feature type="region of interest" description="Disordered" evidence="3">
    <location>
        <begin position="338"/>
        <end position="383"/>
    </location>
</feature>
<dbReference type="GO" id="GO:0006335">
    <property type="term" value="P:DNA replication-dependent chromatin assembly"/>
    <property type="evidence" value="ECO:0007669"/>
    <property type="project" value="TreeGrafter"/>
</dbReference>
<feature type="domain" description="Tetratricopeptide SHNi-TPR" evidence="4">
    <location>
        <begin position="207"/>
        <end position="243"/>
    </location>
</feature>
<organism evidence="5 6">
    <name type="scientific">Komagataella phaffii (strain GS115 / ATCC 20864)</name>
    <name type="common">Yeast</name>
    <name type="synonym">Pichia pastoris</name>
    <dbReference type="NCBI Taxonomy" id="644223"/>
    <lineage>
        <taxon>Eukaryota</taxon>
        <taxon>Fungi</taxon>
        <taxon>Dikarya</taxon>
        <taxon>Ascomycota</taxon>
        <taxon>Saccharomycotina</taxon>
        <taxon>Pichiomycetes</taxon>
        <taxon>Pichiales</taxon>
        <taxon>Pichiaceae</taxon>
        <taxon>Komagataella</taxon>
    </lineage>
</organism>
<accession>C4R884</accession>
<dbReference type="PANTHER" id="PTHR15081">
    <property type="entry name" value="NUCLEAR AUTOANTIGENIC SPERM PROTEIN NASP -RELATED"/>
    <property type="match status" value="1"/>
</dbReference>